<evidence type="ECO:0000256" key="9">
    <source>
        <dbReference type="ARBA" id="ARBA00022989"/>
    </source>
</evidence>
<dbReference type="Pfam" id="PF05485">
    <property type="entry name" value="THAP"/>
    <property type="match status" value="1"/>
</dbReference>
<protein>
    <recommendedName>
        <fullName evidence="28">Neuronal acetylcholine receptor subunit alpha-7</fullName>
    </recommendedName>
    <alternativeName>
        <fullName evidence="29">Nicotinic acetylcholine receptor subunit alpha-7</fullName>
    </alternativeName>
</protein>
<dbReference type="CDD" id="cd19051">
    <property type="entry name" value="LGIC_TM_cation"/>
    <property type="match status" value="1"/>
</dbReference>
<keyword evidence="13 30" id="KW-0472">Membrane</keyword>
<feature type="region of interest" description="Disordered" evidence="31">
    <location>
        <begin position="412"/>
        <end position="434"/>
    </location>
</feature>
<dbReference type="NCBIfam" id="TIGR00860">
    <property type="entry name" value="LIC"/>
    <property type="match status" value="1"/>
</dbReference>
<dbReference type="EMBL" id="JAOPHQ010002848">
    <property type="protein sequence ID" value="KAK0145602.1"/>
    <property type="molecule type" value="Genomic_DNA"/>
</dbReference>
<dbReference type="PROSITE" id="PS00236">
    <property type="entry name" value="NEUROTR_ION_CHANNEL"/>
    <property type="match status" value="1"/>
</dbReference>
<name>A0AA47MS65_MERPO</name>
<evidence type="ECO:0000256" key="25">
    <source>
        <dbReference type="ARBA" id="ARBA00036754"/>
    </source>
</evidence>
<evidence type="ECO:0000256" key="24">
    <source>
        <dbReference type="ARBA" id="ARBA00036634"/>
    </source>
</evidence>
<dbReference type="SUPFAM" id="SSF57716">
    <property type="entry name" value="Glucocorticoid receptor-like (DNA-binding domain)"/>
    <property type="match status" value="1"/>
</dbReference>
<evidence type="ECO:0000256" key="5">
    <source>
        <dbReference type="ARBA" id="ARBA00022723"/>
    </source>
</evidence>
<evidence type="ECO:0000256" key="18">
    <source>
        <dbReference type="ARBA" id="ARBA00023286"/>
    </source>
</evidence>
<dbReference type="PANTHER" id="PTHR18945">
    <property type="entry name" value="NEUROTRANSMITTER GATED ION CHANNEL"/>
    <property type="match status" value="1"/>
</dbReference>
<evidence type="ECO:0000259" key="32">
    <source>
        <dbReference type="SMART" id="SM00980"/>
    </source>
</evidence>
<keyword evidence="9 30" id="KW-1133">Transmembrane helix</keyword>
<evidence type="ECO:0000256" key="3">
    <source>
        <dbReference type="ARBA" id="ARBA00022475"/>
    </source>
</evidence>
<dbReference type="GO" id="GO:0022848">
    <property type="term" value="F:acetylcholine-gated monoatomic cation-selective channel activity"/>
    <property type="evidence" value="ECO:0007669"/>
    <property type="project" value="InterPro"/>
</dbReference>
<comment type="catalytic activity">
    <reaction evidence="23">
        <text>Na(+)(in) = Na(+)(out)</text>
        <dbReference type="Rhea" id="RHEA:34963"/>
        <dbReference type="ChEBI" id="CHEBI:29101"/>
    </reaction>
</comment>
<feature type="transmembrane region" description="Helical" evidence="30">
    <location>
        <begin position="912"/>
        <end position="930"/>
    </location>
</feature>
<keyword evidence="16" id="KW-0325">Glycoprotein</keyword>
<dbReference type="Pfam" id="PF02931">
    <property type="entry name" value="Neur_chan_LBD"/>
    <property type="match status" value="1"/>
</dbReference>
<dbReference type="Gene3D" id="1.20.58.390">
    <property type="entry name" value="Neurotransmitter-gated ion-channel transmembrane domain"/>
    <property type="match status" value="2"/>
</dbReference>
<comment type="catalytic activity">
    <reaction evidence="1">
        <text>NH4(+)(in) = NH4(+)(out)</text>
        <dbReference type="Rhea" id="RHEA:28747"/>
        <dbReference type="ChEBI" id="CHEBI:28938"/>
    </reaction>
</comment>
<comment type="catalytic activity">
    <reaction evidence="25">
        <text>guanidine(out) = guanidine(in)</text>
        <dbReference type="Rhea" id="RHEA:73883"/>
        <dbReference type="ChEBI" id="CHEBI:30087"/>
    </reaction>
</comment>
<evidence type="ECO:0000256" key="13">
    <source>
        <dbReference type="ARBA" id="ARBA00023136"/>
    </source>
</evidence>
<accession>A0AA47MS65</accession>
<evidence type="ECO:0000256" key="29">
    <source>
        <dbReference type="ARBA" id="ARBA00081631"/>
    </source>
</evidence>
<feature type="compositionally biased region" description="Basic residues" evidence="31">
    <location>
        <begin position="1056"/>
        <end position="1068"/>
    </location>
</feature>
<keyword evidence="17" id="KW-0628">Postsynaptic cell membrane</keyword>
<dbReference type="InterPro" id="IPR006029">
    <property type="entry name" value="Neurotrans-gated_channel_TM"/>
</dbReference>
<evidence type="ECO:0000256" key="12">
    <source>
        <dbReference type="ARBA" id="ARBA00023125"/>
    </source>
</evidence>
<gene>
    <name evidence="33" type="primary">Chrna7</name>
    <name evidence="33" type="ORF">N1851_015500</name>
</gene>
<comment type="catalytic activity">
    <reaction evidence="26">
        <text>choline(out) = choline(in)</text>
        <dbReference type="Rhea" id="RHEA:32751"/>
        <dbReference type="ChEBI" id="CHEBI:15354"/>
    </reaction>
</comment>
<keyword evidence="7" id="KW-0863">Zinc-finger</keyword>
<comment type="catalytic activity">
    <reaction evidence="22">
        <text>K(+)(in) = K(+)(out)</text>
        <dbReference type="Rhea" id="RHEA:29463"/>
        <dbReference type="ChEBI" id="CHEBI:29103"/>
    </reaction>
</comment>
<keyword evidence="2 30" id="KW-0813">Transport</keyword>
<dbReference type="InterPro" id="IPR006201">
    <property type="entry name" value="Neur_channel"/>
</dbReference>
<keyword evidence="34" id="KW-1185">Reference proteome</keyword>
<evidence type="ECO:0000256" key="26">
    <source>
        <dbReference type="ARBA" id="ARBA00036811"/>
    </source>
</evidence>
<dbReference type="InterPro" id="IPR036734">
    <property type="entry name" value="Neur_chan_lig-bd_sf"/>
</dbReference>
<dbReference type="InterPro" id="IPR006612">
    <property type="entry name" value="THAP_Znf"/>
</dbReference>
<evidence type="ECO:0000256" key="16">
    <source>
        <dbReference type="ARBA" id="ARBA00023180"/>
    </source>
</evidence>
<dbReference type="FunFam" id="1.20.58.390:FF:000011">
    <property type="entry name" value="neuronal acetylcholine receptor subunit alpha-7"/>
    <property type="match status" value="1"/>
</dbReference>
<keyword evidence="6" id="KW-0732">Signal</keyword>
<evidence type="ECO:0000256" key="27">
    <source>
        <dbReference type="ARBA" id="ARBA00037939"/>
    </source>
</evidence>
<sequence length="1254" mass="136177">MCSLLYHDPCEQTDAATAVGVGHHVSVSDGQEGDRDHPQGLHVVATQVPVVVVSAGEMDVTLATSDLVESADAARCGVCEEAAVEHHGSAQQVESEEHGQRQHDLQLGLRAGRDPLHIGQQAHGVRVDGHGHQLQRHQGDALHRHGDAPVLGAVVVHDSSVSITMTTTPKIPTARAQSFSRCLLSNRALRRTSRQPMLWVFQYWSSLVVSSLGSSSGPGSAEVPGPGRVLRLDCVDPGLLLLLLVPVASGGDDDLRNCAAVAHLHGDIRCPPVAFPRGAPALRGGTGRSPCKGTRGGGSWAPPKKEEEEVVVVFSWCCRGPSGFLALFFCWPSLCCTACCFFWPLLRLSLLFPPLSRFLCGLGEQEEETWRWPLYTGTVATACALSIQTTGSPLPAWCCTSGWSPHWGGQPRGGGGLGGRRGRWSSASSPSTTDEFMDGDGSMVTMACCAHSSEALCTTRVTYFRFPRLSAEEFPVFFLLHYNSEVCSRHFTKDQIRTTAKGRRFLTANAIPTLFGWNAYSNETRAAVWERRTRPTSRPEPGPAETEEEIVDMVPMPIDHDYVVPDSMSDECGAPKQRPASCCCKRSTRTRLGLLQPLCSAAWIRVSGGLTASQRAGDAEGQQQSGAEVVVVGGWLAGWLGINASYKLCNWSNIEREGFGPQPRNGQQLSVQGPHQRHLLKNLLKDYNRMERPVGNDSNSLTVIFSLSLIQIMDVDEKNQVLTTNIWLRMGWFDHYLQWNQTEYPGVKNLRFTTDQVWTPDILLYNSADDDFDSTFKTNVLVNSSGYAEYLPPGIFMSTCNVDVRWFPFDMQKCELKFGSWTYDGWLLDLQMNDADISSYMPNGEWDLVGVPGTRSEAFYDCCKEPYPDITFVVTIRRRTLYYALNLLIPCVLLSSMTLLVFVLPADSGEKISLGITVLLSLTVFMLLVAEIMPATSDSIPLIGQYFASIMIIVGMSVVATVVVLQYHHHDPNGGNMPKWVQLVLLQWVAWFLRMKRPGESEDPERPPCALHLRRCSSGSQTNSIPNPPEATLHPLHPASLAPLQTGSLHAGVGHPHPHPHHLQHLHHGQSSGNNNGSLLYMGFQSLEDASLLADAVQRSNNNGGGVNASSVVGSLRVVTGGSSPPPHSPAQFCGSPPPLPPTAGSSHGDTVGCPSTVSSGGGFGGTGGSGGCPAMGGGVGDPQLQALLEEVRYLADRFREQDEAASMADQWKFAGAVIDRLCLVAFSVFNIICTISILMSAPNFVEAISKDFI</sequence>
<evidence type="ECO:0000256" key="28">
    <source>
        <dbReference type="ARBA" id="ARBA00040003"/>
    </source>
</evidence>
<dbReference type="PRINTS" id="PR00254">
    <property type="entry name" value="NICOTINICR"/>
</dbReference>
<evidence type="ECO:0000256" key="14">
    <source>
        <dbReference type="ARBA" id="ARBA00023157"/>
    </source>
</evidence>
<evidence type="ECO:0000256" key="7">
    <source>
        <dbReference type="ARBA" id="ARBA00022771"/>
    </source>
</evidence>
<dbReference type="InterPro" id="IPR036719">
    <property type="entry name" value="Neuro-gated_channel_TM_sf"/>
</dbReference>
<evidence type="ECO:0000256" key="21">
    <source>
        <dbReference type="ARBA" id="ARBA00034423"/>
    </source>
</evidence>
<feature type="transmembrane region" description="Helical" evidence="30">
    <location>
        <begin position="881"/>
        <end position="906"/>
    </location>
</feature>
<dbReference type="InterPro" id="IPR006202">
    <property type="entry name" value="Neur_chan_lig-bd"/>
</dbReference>
<keyword evidence="10" id="KW-0770">Synapse</keyword>
<dbReference type="GO" id="GO:0045211">
    <property type="term" value="C:postsynaptic membrane"/>
    <property type="evidence" value="ECO:0007669"/>
    <property type="project" value="UniProtKB-SubCell"/>
</dbReference>
<dbReference type="GO" id="GO:0004888">
    <property type="term" value="F:transmembrane signaling receptor activity"/>
    <property type="evidence" value="ECO:0007669"/>
    <property type="project" value="InterPro"/>
</dbReference>
<dbReference type="InterPro" id="IPR038050">
    <property type="entry name" value="Neuro_actylchol_rec"/>
</dbReference>
<feature type="region of interest" description="Disordered" evidence="31">
    <location>
        <begin position="1118"/>
        <end position="1157"/>
    </location>
</feature>
<evidence type="ECO:0000256" key="8">
    <source>
        <dbReference type="ARBA" id="ARBA00022833"/>
    </source>
</evidence>
<comment type="similarity">
    <text evidence="27">Belongs to the ligand-gated ion channel (TC 1.A.9) family. Acetylcholine receptor (TC 1.A.9.1) subfamily. Alpha-7/CHRNA7 sub-subfamily.</text>
</comment>
<dbReference type="GO" id="GO:0008270">
    <property type="term" value="F:zinc ion binding"/>
    <property type="evidence" value="ECO:0007669"/>
    <property type="project" value="UniProtKB-KW"/>
</dbReference>
<evidence type="ECO:0000256" key="4">
    <source>
        <dbReference type="ARBA" id="ARBA00022692"/>
    </source>
</evidence>
<evidence type="ECO:0000256" key="23">
    <source>
        <dbReference type="ARBA" id="ARBA00036239"/>
    </source>
</evidence>
<dbReference type="Proteomes" id="UP001174136">
    <property type="component" value="Unassembled WGS sequence"/>
</dbReference>
<keyword evidence="18" id="KW-1071">Ligand-gated ion channel</keyword>
<keyword evidence="12" id="KW-0238">DNA-binding</keyword>
<feature type="compositionally biased region" description="Low complexity" evidence="31">
    <location>
        <begin position="1033"/>
        <end position="1055"/>
    </location>
</feature>
<feature type="region of interest" description="Disordered" evidence="31">
    <location>
        <begin position="999"/>
        <end position="1074"/>
    </location>
</feature>
<keyword evidence="8" id="KW-0862">Zinc</keyword>
<evidence type="ECO:0000256" key="22">
    <source>
        <dbReference type="ARBA" id="ARBA00034430"/>
    </source>
</evidence>
<dbReference type="FunFam" id="2.70.170.10:FF:000009">
    <property type="entry name" value="Neuronal acetylcholine receptor subunit alpha-7"/>
    <property type="match status" value="1"/>
</dbReference>
<feature type="compositionally biased region" description="Polar residues" evidence="31">
    <location>
        <begin position="425"/>
        <end position="434"/>
    </location>
</feature>
<keyword evidence="14" id="KW-1015">Disulfide bond</keyword>
<comment type="catalytic activity">
    <reaction evidence="21">
        <text>L-arginine(in) = L-arginine(out)</text>
        <dbReference type="Rhea" id="RHEA:32143"/>
        <dbReference type="ChEBI" id="CHEBI:32682"/>
    </reaction>
</comment>
<evidence type="ECO:0000256" key="20">
    <source>
        <dbReference type="ARBA" id="ARBA00034104"/>
    </source>
</evidence>
<evidence type="ECO:0000256" key="17">
    <source>
        <dbReference type="ARBA" id="ARBA00023257"/>
    </source>
</evidence>
<dbReference type="Pfam" id="PF02932">
    <property type="entry name" value="Neur_chan_memb"/>
    <property type="match status" value="2"/>
</dbReference>
<comment type="subcellular location">
    <subcellularLocation>
        <location evidence="20">Postsynaptic cell membrane</location>
        <topology evidence="20">Multi-pass membrane protein</topology>
    </subcellularLocation>
</comment>
<evidence type="ECO:0000256" key="19">
    <source>
        <dbReference type="ARBA" id="ARBA00023303"/>
    </source>
</evidence>
<evidence type="ECO:0000313" key="34">
    <source>
        <dbReference type="Proteomes" id="UP001174136"/>
    </source>
</evidence>
<keyword evidence="19 30" id="KW-0407">Ion channel</keyword>
<organism evidence="33 34">
    <name type="scientific">Merluccius polli</name>
    <name type="common">Benguela hake</name>
    <name type="synonym">Merluccius cadenati</name>
    <dbReference type="NCBI Taxonomy" id="89951"/>
    <lineage>
        <taxon>Eukaryota</taxon>
        <taxon>Metazoa</taxon>
        <taxon>Chordata</taxon>
        <taxon>Craniata</taxon>
        <taxon>Vertebrata</taxon>
        <taxon>Euteleostomi</taxon>
        <taxon>Actinopterygii</taxon>
        <taxon>Neopterygii</taxon>
        <taxon>Teleostei</taxon>
        <taxon>Neoteleostei</taxon>
        <taxon>Acanthomorphata</taxon>
        <taxon>Zeiogadaria</taxon>
        <taxon>Gadariae</taxon>
        <taxon>Gadiformes</taxon>
        <taxon>Gadoidei</taxon>
        <taxon>Merlucciidae</taxon>
        <taxon>Merluccius</taxon>
    </lineage>
</organism>
<dbReference type="SMART" id="SM00980">
    <property type="entry name" value="THAP"/>
    <property type="match status" value="1"/>
</dbReference>
<dbReference type="FunFam" id="1.20.58.390:FF:000007">
    <property type="entry name" value="Neuronal acetylcholine receptor subunit alpha-7"/>
    <property type="match status" value="1"/>
</dbReference>
<evidence type="ECO:0000256" key="31">
    <source>
        <dbReference type="SAM" id="MobiDB-lite"/>
    </source>
</evidence>
<evidence type="ECO:0000256" key="10">
    <source>
        <dbReference type="ARBA" id="ARBA00023018"/>
    </source>
</evidence>
<comment type="catalytic activity">
    <reaction evidence="24">
        <text>Ca(2+)(in) = Ca(2+)(out)</text>
        <dbReference type="Rhea" id="RHEA:29671"/>
        <dbReference type="ChEBI" id="CHEBI:29108"/>
    </reaction>
</comment>
<comment type="caution">
    <text evidence="33">The sequence shown here is derived from an EMBL/GenBank/DDBJ whole genome shotgun (WGS) entry which is preliminary data.</text>
</comment>
<evidence type="ECO:0000256" key="2">
    <source>
        <dbReference type="ARBA" id="ARBA00022448"/>
    </source>
</evidence>
<evidence type="ECO:0000256" key="15">
    <source>
        <dbReference type="ARBA" id="ARBA00023170"/>
    </source>
</evidence>
<keyword evidence="5" id="KW-0479">Metal-binding</keyword>
<evidence type="ECO:0000256" key="6">
    <source>
        <dbReference type="ARBA" id="ARBA00022729"/>
    </source>
</evidence>
<feature type="domain" description="THAP-type" evidence="32">
    <location>
        <begin position="446"/>
        <end position="521"/>
    </location>
</feature>
<proteinExistence type="inferred from homology"/>
<keyword evidence="3" id="KW-1003">Cell membrane</keyword>
<evidence type="ECO:0000256" key="1">
    <source>
        <dbReference type="ARBA" id="ARBA00000309"/>
    </source>
</evidence>
<keyword evidence="4 30" id="KW-0812">Transmembrane</keyword>
<dbReference type="PRINTS" id="PR00252">
    <property type="entry name" value="NRIONCHANNEL"/>
</dbReference>
<keyword evidence="11 30" id="KW-0406">Ion transport</keyword>
<evidence type="ECO:0000313" key="33">
    <source>
        <dbReference type="EMBL" id="KAK0145602.1"/>
    </source>
</evidence>
<reference evidence="33" key="1">
    <citation type="journal article" date="2023" name="Front. Mar. Sci.">
        <title>A new Merluccius polli reference genome to investigate the effects of global change in West African waters.</title>
        <authorList>
            <person name="Mateo J.L."/>
            <person name="Blanco-Fernandez C."/>
            <person name="Garcia-Vazquez E."/>
            <person name="Machado-Schiaffino G."/>
        </authorList>
    </citation>
    <scope>NUCLEOTIDE SEQUENCE</scope>
    <source>
        <strain evidence="33">C29</strain>
        <tissue evidence="33">Fin</tissue>
    </source>
</reference>
<feature type="transmembrane region" description="Helical" evidence="30">
    <location>
        <begin position="1222"/>
        <end position="1242"/>
    </location>
</feature>
<dbReference type="GO" id="GO:0003677">
    <property type="term" value="F:DNA binding"/>
    <property type="evidence" value="ECO:0007669"/>
    <property type="project" value="UniProtKB-KW"/>
</dbReference>
<dbReference type="SUPFAM" id="SSF63712">
    <property type="entry name" value="Nicotinic receptor ligand binding domain-like"/>
    <property type="match status" value="1"/>
</dbReference>
<feature type="transmembrane region" description="Helical" evidence="30">
    <location>
        <begin position="942"/>
        <end position="965"/>
    </location>
</feature>
<dbReference type="AlphaFoldDB" id="A0AA47MS65"/>
<dbReference type="InterPro" id="IPR018000">
    <property type="entry name" value="Neurotransmitter_ion_chnl_CS"/>
</dbReference>
<feature type="compositionally biased region" description="Polar residues" evidence="31">
    <location>
        <begin position="1144"/>
        <end position="1157"/>
    </location>
</feature>
<evidence type="ECO:0000256" key="11">
    <source>
        <dbReference type="ARBA" id="ARBA00023065"/>
    </source>
</evidence>
<evidence type="ECO:0000256" key="30">
    <source>
        <dbReference type="RuleBase" id="RU000687"/>
    </source>
</evidence>
<dbReference type="Gene3D" id="2.70.170.10">
    <property type="entry name" value="Neurotransmitter-gated ion-channel ligand-binding domain"/>
    <property type="match status" value="1"/>
</dbReference>
<keyword evidence="15 33" id="KW-0675">Receptor</keyword>
<dbReference type="InterPro" id="IPR002394">
    <property type="entry name" value="Nicotinic_acetylcholine_rcpt"/>
</dbReference>
<dbReference type="SUPFAM" id="SSF90112">
    <property type="entry name" value="Neurotransmitter-gated ion-channel transmembrane pore"/>
    <property type="match status" value="1"/>
</dbReference>